<reference evidence="2" key="2">
    <citation type="submission" date="2020-09" db="EMBL/GenBank/DDBJ databases">
        <authorList>
            <person name="Sun Q."/>
            <person name="Zhou Y."/>
        </authorList>
    </citation>
    <scope>NUCLEOTIDE SEQUENCE</scope>
    <source>
        <strain evidence="2">CGMCC 1.15371</strain>
    </source>
</reference>
<evidence type="ECO:0000313" key="3">
    <source>
        <dbReference type="Proteomes" id="UP000628775"/>
    </source>
</evidence>
<feature type="transmembrane region" description="Helical" evidence="1">
    <location>
        <begin position="47"/>
        <end position="68"/>
    </location>
</feature>
<sequence length="85" mass="9847">MHFLIAVIYSLLACLAVLKSLRRYFVIWSIYKEPSPLHSKGSREFPASFYMAYFFKSLIEFTSFMYLGTTNPSLVPFKLTPSFST</sequence>
<evidence type="ECO:0000256" key="1">
    <source>
        <dbReference type="SAM" id="Phobius"/>
    </source>
</evidence>
<proteinExistence type="predicted"/>
<keyword evidence="1" id="KW-1133">Transmembrane helix</keyword>
<reference evidence="2" key="1">
    <citation type="journal article" date="2014" name="Int. J. Syst. Evol. Microbiol.">
        <title>Complete genome sequence of Corynebacterium casei LMG S-19264T (=DSM 44701T), isolated from a smear-ripened cheese.</title>
        <authorList>
            <consortium name="US DOE Joint Genome Institute (JGI-PGF)"/>
            <person name="Walter F."/>
            <person name="Albersmeier A."/>
            <person name="Kalinowski J."/>
            <person name="Ruckert C."/>
        </authorList>
    </citation>
    <scope>NUCLEOTIDE SEQUENCE</scope>
    <source>
        <strain evidence="2">CGMCC 1.15371</strain>
    </source>
</reference>
<name>A0A8J2YI68_9BACL</name>
<keyword evidence="3" id="KW-1185">Reference proteome</keyword>
<keyword evidence="1" id="KW-0812">Transmembrane</keyword>
<dbReference type="EMBL" id="BMIR01000010">
    <property type="protein sequence ID" value="GGE44254.1"/>
    <property type="molecule type" value="Genomic_DNA"/>
</dbReference>
<accession>A0A8J2YI68</accession>
<dbReference type="AlphaFoldDB" id="A0A8J2YI68"/>
<gene>
    <name evidence="2" type="ORF">GCM10011391_23820</name>
</gene>
<protein>
    <submittedName>
        <fullName evidence="2">Uncharacterized protein</fullName>
    </submittedName>
</protein>
<evidence type="ECO:0000313" key="2">
    <source>
        <dbReference type="EMBL" id="GGE44254.1"/>
    </source>
</evidence>
<dbReference type="Proteomes" id="UP000628775">
    <property type="component" value="Unassembled WGS sequence"/>
</dbReference>
<comment type="caution">
    <text evidence="2">The sequence shown here is derived from an EMBL/GenBank/DDBJ whole genome shotgun (WGS) entry which is preliminary data.</text>
</comment>
<organism evidence="2 3">
    <name type="scientific">Pullulanibacillus camelliae</name>
    <dbReference type="NCBI Taxonomy" id="1707096"/>
    <lineage>
        <taxon>Bacteria</taxon>
        <taxon>Bacillati</taxon>
        <taxon>Bacillota</taxon>
        <taxon>Bacilli</taxon>
        <taxon>Bacillales</taxon>
        <taxon>Sporolactobacillaceae</taxon>
        <taxon>Pullulanibacillus</taxon>
    </lineage>
</organism>
<keyword evidence="1" id="KW-0472">Membrane</keyword>